<dbReference type="Gene3D" id="3.10.620.30">
    <property type="match status" value="1"/>
</dbReference>
<comment type="caution">
    <text evidence="2">The sequence shown here is derived from an EMBL/GenBank/DDBJ whole genome shotgun (WGS) entry which is preliminary data.</text>
</comment>
<dbReference type="SUPFAM" id="SSF54001">
    <property type="entry name" value="Cysteine proteinases"/>
    <property type="match status" value="1"/>
</dbReference>
<dbReference type="InterPro" id="IPR013589">
    <property type="entry name" value="Bac_transglu_N"/>
</dbReference>
<dbReference type="EMBL" id="JAHGAW010000003">
    <property type="protein sequence ID" value="MBT2186348.1"/>
    <property type="molecule type" value="Genomic_DNA"/>
</dbReference>
<feature type="domain" description="Transglutaminase-like" evidence="1">
    <location>
        <begin position="176"/>
        <end position="247"/>
    </location>
</feature>
<accession>A0A9X1DAU4</accession>
<dbReference type="InterPro" id="IPR038765">
    <property type="entry name" value="Papain-like_cys_pep_sf"/>
</dbReference>
<dbReference type="SMART" id="SM00460">
    <property type="entry name" value="TGc"/>
    <property type="match status" value="1"/>
</dbReference>
<dbReference type="PANTHER" id="PTHR33490:SF7">
    <property type="entry name" value="BLR2979 PROTEIN"/>
    <property type="match status" value="1"/>
</dbReference>
<dbReference type="RefSeq" id="WP_214622098.1">
    <property type="nucleotide sequence ID" value="NZ_JAHGAW010000003.1"/>
</dbReference>
<dbReference type="PANTHER" id="PTHR33490">
    <property type="entry name" value="BLR5614 PROTEIN-RELATED"/>
    <property type="match status" value="1"/>
</dbReference>
<evidence type="ECO:0000259" key="1">
    <source>
        <dbReference type="SMART" id="SM00460"/>
    </source>
</evidence>
<proteinExistence type="predicted"/>
<gene>
    <name evidence="2" type="ORF">KK488_05245</name>
</gene>
<reference evidence="2" key="1">
    <citation type="submission" date="2021-05" db="EMBL/GenBank/DDBJ databases">
        <title>Genome of Sphingobium sp. strain.</title>
        <authorList>
            <person name="Fan R."/>
        </authorList>
    </citation>
    <scope>NUCLEOTIDE SEQUENCE</scope>
    <source>
        <strain evidence="2">H33</strain>
    </source>
</reference>
<dbReference type="InterPro" id="IPR002931">
    <property type="entry name" value="Transglutaminase-like"/>
</dbReference>
<evidence type="ECO:0000313" key="3">
    <source>
        <dbReference type="Proteomes" id="UP001138757"/>
    </source>
</evidence>
<organism evidence="2 3">
    <name type="scientific">Sphingobium nicotianae</name>
    <dbReference type="NCBI Taxonomy" id="2782607"/>
    <lineage>
        <taxon>Bacteria</taxon>
        <taxon>Pseudomonadati</taxon>
        <taxon>Pseudomonadota</taxon>
        <taxon>Alphaproteobacteria</taxon>
        <taxon>Sphingomonadales</taxon>
        <taxon>Sphingomonadaceae</taxon>
        <taxon>Sphingobium</taxon>
    </lineage>
</organism>
<dbReference type="AlphaFoldDB" id="A0A9X1DAU4"/>
<dbReference type="Pfam" id="PF01841">
    <property type="entry name" value="Transglut_core"/>
    <property type="match status" value="1"/>
</dbReference>
<keyword evidence="3" id="KW-1185">Reference proteome</keyword>
<evidence type="ECO:0000313" key="2">
    <source>
        <dbReference type="EMBL" id="MBT2186348.1"/>
    </source>
</evidence>
<dbReference type="Proteomes" id="UP001138757">
    <property type="component" value="Unassembled WGS sequence"/>
</dbReference>
<name>A0A9X1DAU4_9SPHN</name>
<sequence length="298" mass="32473">MRYKVSHIIRVDYEPPVRVAHFNLRLMPIDWPGQRVESYKLAIDPLPEKREERAGAYPFNLTRVEILKPVKTLEVRSTFIADVGDAQLDLAVQTMSIADVAQAALAERDAGLMAPAHYLFPSRLLPLVPEIMAWARPQLPSDADCLTGGLALARAIKSGFVYDTKATEADTPVEDAFSIRRGVCQDFAHVLIVALRSVGLPAAYVSGYLRTYPLPGQPRLVGADAMHAWVALWCGPQRGWVGIDPTNGVLANADHLVVGMGRDYSDISPIDGVFVGGASQKTYNSVDVSPIDARLAVS</sequence>
<dbReference type="Pfam" id="PF08379">
    <property type="entry name" value="Bact_transglu_N"/>
    <property type="match status" value="1"/>
</dbReference>
<protein>
    <submittedName>
        <fullName evidence="2">Transglutaminase family protein</fullName>
    </submittedName>
</protein>